<organism evidence="2 3">
    <name type="scientific">Actinomadura rubrisoli</name>
    <dbReference type="NCBI Taxonomy" id="2530368"/>
    <lineage>
        <taxon>Bacteria</taxon>
        <taxon>Bacillati</taxon>
        <taxon>Actinomycetota</taxon>
        <taxon>Actinomycetes</taxon>
        <taxon>Streptosporangiales</taxon>
        <taxon>Thermomonosporaceae</taxon>
        <taxon>Actinomadura</taxon>
    </lineage>
</organism>
<feature type="compositionally biased region" description="Pro residues" evidence="1">
    <location>
        <begin position="73"/>
        <end position="85"/>
    </location>
</feature>
<name>A0A4R4ZR44_9ACTN</name>
<sequence length="174" mass="18307">MLAGLIALIVLITAAITVAVTFIAVNQDGDTPQQPGPQRPPAVAVPPATSPSTAPTTATPSHKPTAAATSSEPPTPPTSPRPAPGRPRASSTPQPDRPAIAAPPGPCNRYRVTARDMALRTQDNEGTGEAIYHGEIATVTRRGTPTGRTDLWHVTTPRAQGWIHPDHRYWSPIC</sequence>
<feature type="region of interest" description="Disordered" evidence="1">
    <location>
        <begin position="30"/>
        <end position="109"/>
    </location>
</feature>
<dbReference type="EMBL" id="SMKU01000568">
    <property type="protein sequence ID" value="TDD61423.1"/>
    <property type="molecule type" value="Genomic_DNA"/>
</dbReference>
<comment type="caution">
    <text evidence="2">The sequence shown here is derived from an EMBL/GenBank/DDBJ whole genome shotgun (WGS) entry which is preliminary data.</text>
</comment>
<evidence type="ECO:0000313" key="2">
    <source>
        <dbReference type="EMBL" id="TDD61423.1"/>
    </source>
</evidence>
<accession>A0A4R4ZR44</accession>
<dbReference type="OrthoDB" id="3544430at2"/>
<evidence type="ECO:0000256" key="1">
    <source>
        <dbReference type="SAM" id="MobiDB-lite"/>
    </source>
</evidence>
<protein>
    <submittedName>
        <fullName evidence="2">Uncharacterized protein</fullName>
    </submittedName>
</protein>
<dbReference type="Proteomes" id="UP000294513">
    <property type="component" value="Unassembled WGS sequence"/>
</dbReference>
<feature type="compositionally biased region" description="Low complexity" evidence="1">
    <location>
        <begin position="45"/>
        <end position="72"/>
    </location>
</feature>
<keyword evidence="3" id="KW-1185">Reference proteome</keyword>
<gene>
    <name evidence="2" type="ORF">E1298_45390</name>
</gene>
<evidence type="ECO:0000313" key="3">
    <source>
        <dbReference type="Proteomes" id="UP000294513"/>
    </source>
</evidence>
<feature type="compositionally biased region" description="Pro residues" evidence="1">
    <location>
        <begin position="34"/>
        <end position="44"/>
    </location>
</feature>
<proteinExistence type="predicted"/>
<dbReference type="AlphaFoldDB" id="A0A4R4ZR44"/>
<dbReference type="RefSeq" id="WP_131903563.1">
    <property type="nucleotide sequence ID" value="NZ_SMKU01000568.1"/>
</dbReference>
<reference evidence="2 3" key="1">
    <citation type="submission" date="2019-03" db="EMBL/GenBank/DDBJ databases">
        <title>Draft genome sequences of novel Actinobacteria.</title>
        <authorList>
            <person name="Sahin N."/>
            <person name="Ay H."/>
            <person name="Saygin H."/>
        </authorList>
    </citation>
    <scope>NUCLEOTIDE SEQUENCE [LARGE SCALE GENOMIC DNA]</scope>
    <source>
        <strain evidence="2 3">H3C3</strain>
    </source>
</reference>